<sequence length="157" mass="17029">MGTGALQRELRRFEALGLVRRVEEGGRVYFDPVAGHPSWTAFRTLLREHGDPVEVVREVLRDVPGIKAAFVFGSTVRGGARPGSDVDVLIVEEGMPAAAIGRAMIEAESLLGRPLDVKRFTPAVLAEKLRRGSAFLRDVASGPKAWLIGSEDVLLAR</sequence>
<dbReference type="InterPro" id="IPR043519">
    <property type="entry name" value="NT_sf"/>
</dbReference>
<evidence type="ECO:0000313" key="2">
    <source>
        <dbReference type="EMBL" id="CAA9318998.1"/>
    </source>
</evidence>
<dbReference type="AlphaFoldDB" id="A0A6J4L0R3"/>
<organism evidence="2">
    <name type="scientific">uncultured Gemmatimonadota bacterium</name>
    <dbReference type="NCBI Taxonomy" id="203437"/>
    <lineage>
        <taxon>Bacteria</taxon>
        <taxon>Pseudomonadati</taxon>
        <taxon>Gemmatimonadota</taxon>
        <taxon>environmental samples</taxon>
    </lineage>
</organism>
<dbReference type="CDD" id="cd05403">
    <property type="entry name" value="NT_KNTase_like"/>
    <property type="match status" value="1"/>
</dbReference>
<dbReference type="EMBL" id="CADCTV010000335">
    <property type="protein sequence ID" value="CAA9318998.1"/>
    <property type="molecule type" value="Genomic_DNA"/>
</dbReference>
<dbReference type="SUPFAM" id="SSF81301">
    <property type="entry name" value="Nucleotidyltransferase"/>
    <property type="match status" value="1"/>
</dbReference>
<name>A0A6J4L0R3_9BACT</name>
<dbReference type="GO" id="GO:0016779">
    <property type="term" value="F:nucleotidyltransferase activity"/>
    <property type="evidence" value="ECO:0007669"/>
    <property type="project" value="InterPro"/>
</dbReference>
<protein>
    <recommendedName>
        <fullName evidence="1">Polymerase nucleotidyl transferase domain-containing protein</fullName>
    </recommendedName>
</protein>
<accession>A0A6J4L0R3</accession>
<gene>
    <name evidence="2" type="ORF">AVDCRST_MAG89-1554</name>
</gene>
<dbReference type="Pfam" id="PF01909">
    <property type="entry name" value="NTP_transf_2"/>
    <property type="match status" value="1"/>
</dbReference>
<feature type="domain" description="Polymerase nucleotidyl transferase" evidence="1">
    <location>
        <begin position="55"/>
        <end position="122"/>
    </location>
</feature>
<dbReference type="InterPro" id="IPR002934">
    <property type="entry name" value="Polymerase_NTP_transf_dom"/>
</dbReference>
<proteinExistence type="predicted"/>
<evidence type="ECO:0000259" key="1">
    <source>
        <dbReference type="Pfam" id="PF01909"/>
    </source>
</evidence>
<dbReference type="Gene3D" id="3.30.460.10">
    <property type="entry name" value="Beta Polymerase, domain 2"/>
    <property type="match status" value="1"/>
</dbReference>
<reference evidence="2" key="1">
    <citation type="submission" date="2020-02" db="EMBL/GenBank/DDBJ databases">
        <authorList>
            <person name="Meier V. D."/>
        </authorList>
    </citation>
    <scope>NUCLEOTIDE SEQUENCE</scope>
    <source>
        <strain evidence="2">AVDCRST_MAG89</strain>
    </source>
</reference>